<dbReference type="InterPro" id="IPR008431">
    <property type="entry name" value="CNPase"/>
</dbReference>
<proteinExistence type="predicted"/>
<sequence length="524" mass="57661">MAGGTIAGHLGQANPACCNITTTTTTTTTTTYTHPTVQLVQLQVQGMEAGSGDAGGADCPTDTTQLLDRVDIPCLKHEATLGFLRTHGRLFILVRGPPGSGKNIVAAELEELYPDCRSYWSDKLFSSPVAPERSTVSIRESHDLCLNKIEGFMKNDVPVIINRNTNVMVWEISKFLVLASRYGYTVILVDMPHHFVLDPKVLTATNNKGLGESYITRRVRQWEEVHPFATGWSPRPRDAAKLLHRYRQLTKALHDEDPALAPKDVASSNVFPFCLARVCVFGRTTPESNYCSSEKVKKAYGRHDTVRVFGYATTRGFVFAMAELTEDQASLVKGHDDSGSDAGKVGEKEVDNLAQRMCLSLSPSNWEDISCIVDLAKFAASEKCGGGDDEEDSLRRAQDKTDLKGTLPSRITIMPLGSVDGTEYSFARAVGAPWTLLAEKLRSWTAPAAEEAAKKVGDVQVYADTESGGEACCLLVDDETVELDVVFTGYYQPHTTPLSRNTWSLTRNFGRGRPRGRRSYDRDY</sequence>
<dbReference type="EMBL" id="GFPF01005491">
    <property type="protein sequence ID" value="MAA16637.1"/>
    <property type="molecule type" value="Transcribed_RNA"/>
</dbReference>
<dbReference type="Gene3D" id="3.40.50.300">
    <property type="entry name" value="P-loop containing nucleotide triphosphate hydrolases"/>
    <property type="match status" value="1"/>
</dbReference>
<reference evidence="1" key="1">
    <citation type="journal article" date="2017" name="Parasit. Vectors">
        <title>Sialotranscriptomics of Rhipicephalus zambeziensis reveals intricate expression profiles of secretory proteins and suggests tight temporal transcriptional regulation during blood-feeding.</title>
        <authorList>
            <person name="de Castro M.H."/>
            <person name="de Klerk D."/>
            <person name="Pienaar R."/>
            <person name="Rees D.J.G."/>
            <person name="Mans B.J."/>
        </authorList>
    </citation>
    <scope>NUCLEOTIDE SEQUENCE</scope>
    <source>
        <tissue evidence="1">Salivary glands</tissue>
    </source>
</reference>
<dbReference type="GO" id="GO:0004113">
    <property type="term" value="F:2',3'-cyclic-nucleotide 3'-phosphodiesterase activity"/>
    <property type="evidence" value="ECO:0007669"/>
    <property type="project" value="InterPro"/>
</dbReference>
<dbReference type="AlphaFoldDB" id="A0A224YG22"/>
<accession>A0A224YG22</accession>
<dbReference type="InterPro" id="IPR027417">
    <property type="entry name" value="P-loop_NTPase"/>
</dbReference>
<dbReference type="SUPFAM" id="SSF52540">
    <property type="entry name" value="P-loop containing nucleoside triphosphate hydrolases"/>
    <property type="match status" value="1"/>
</dbReference>
<name>A0A224YG22_9ACAR</name>
<dbReference type="GO" id="GO:0016020">
    <property type="term" value="C:membrane"/>
    <property type="evidence" value="ECO:0007669"/>
    <property type="project" value="InterPro"/>
</dbReference>
<protein>
    <submittedName>
        <fullName evidence="1">2',3'-cyclic-nucleotide 3'-phosphodiesterase</fullName>
    </submittedName>
</protein>
<evidence type="ECO:0000313" key="1">
    <source>
        <dbReference type="EMBL" id="MAA16637.1"/>
    </source>
</evidence>
<dbReference type="Pfam" id="PF13671">
    <property type="entry name" value="AAA_33"/>
    <property type="match status" value="1"/>
</dbReference>
<dbReference type="PANTHER" id="PTHR10156:SF0">
    <property type="entry name" value="2',3'-CYCLIC-NUCLEOTIDE 3'-PHOSPHODIESTERASE"/>
    <property type="match status" value="1"/>
</dbReference>
<dbReference type="PANTHER" id="PTHR10156">
    <property type="entry name" value="2',3'-CYCLIC-NUCLEOTIDE 3'-PHOSPHODIESTERASE"/>
    <property type="match status" value="1"/>
</dbReference>
<dbReference type="GO" id="GO:0009214">
    <property type="term" value="P:cyclic nucleotide catabolic process"/>
    <property type="evidence" value="ECO:0007669"/>
    <property type="project" value="InterPro"/>
</dbReference>
<organism evidence="1">
    <name type="scientific">Rhipicephalus zambeziensis</name>
    <dbReference type="NCBI Taxonomy" id="60191"/>
    <lineage>
        <taxon>Eukaryota</taxon>
        <taxon>Metazoa</taxon>
        <taxon>Ecdysozoa</taxon>
        <taxon>Arthropoda</taxon>
        <taxon>Chelicerata</taxon>
        <taxon>Arachnida</taxon>
        <taxon>Acari</taxon>
        <taxon>Parasitiformes</taxon>
        <taxon>Ixodida</taxon>
        <taxon>Ixodoidea</taxon>
        <taxon>Ixodidae</taxon>
        <taxon>Rhipicephalinae</taxon>
        <taxon>Rhipicephalus</taxon>
        <taxon>Rhipicephalus</taxon>
    </lineage>
</organism>
<dbReference type="Gene3D" id="3.90.1740.10">
    <property type="entry name" value="2',3'-cyclic nucleotide 3'-phosphodiesterase superfamily"/>
    <property type="match status" value="1"/>
</dbReference>
<dbReference type="GO" id="GO:0005737">
    <property type="term" value="C:cytoplasm"/>
    <property type="evidence" value="ECO:0007669"/>
    <property type="project" value="TreeGrafter"/>
</dbReference>